<dbReference type="GO" id="GO:0005506">
    <property type="term" value="F:iron ion binding"/>
    <property type="evidence" value="ECO:0007669"/>
    <property type="project" value="InterPro"/>
</dbReference>
<organism evidence="2 3">
    <name type="scientific">Candidatus Nealsonbacteria bacterium CG23_combo_of_CG06-09_8_20_14_all_38_19</name>
    <dbReference type="NCBI Taxonomy" id="1974721"/>
    <lineage>
        <taxon>Bacteria</taxon>
        <taxon>Candidatus Nealsoniibacteriota</taxon>
    </lineage>
</organism>
<name>A0A2G9YWA1_9BACT</name>
<feature type="domain" description="NIF system FeS cluster assembly NifU N-terminal" evidence="1">
    <location>
        <begin position="5"/>
        <end position="128"/>
    </location>
</feature>
<dbReference type="InterPro" id="IPR002871">
    <property type="entry name" value="NIF_FeS_clus_asmbl_NifU_N"/>
</dbReference>
<reference evidence="2 3" key="1">
    <citation type="submission" date="2017-09" db="EMBL/GenBank/DDBJ databases">
        <title>Depth-based differentiation of microbial function through sediment-hosted aquifers and enrichment of novel symbionts in the deep terrestrial subsurface.</title>
        <authorList>
            <person name="Probst A.J."/>
            <person name="Ladd B."/>
            <person name="Jarett J.K."/>
            <person name="Geller-Mcgrath D.E."/>
            <person name="Sieber C.M."/>
            <person name="Emerson J.B."/>
            <person name="Anantharaman K."/>
            <person name="Thomas B.C."/>
            <person name="Malmstrom R."/>
            <person name="Stieglmeier M."/>
            <person name="Klingl A."/>
            <person name="Woyke T."/>
            <person name="Ryan C.M."/>
            <person name="Banfield J.F."/>
        </authorList>
    </citation>
    <scope>NUCLEOTIDE SEQUENCE [LARGE SCALE GENOMIC DNA]</scope>
    <source>
        <strain evidence="2">CG23_combo_of_CG06-09_8_20_14_all_38_19</strain>
    </source>
</reference>
<gene>
    <name evidence="2" type="ORF">COX36_02865</name>
</gene>
<dbReference type="SUPFAM" id="SSF82649">
    <property type="entry name" value="SufE/NifU"/>
    <property type="match status" value="1"/>
</dbReference>
<dbReference type="PANTHER" id="PTHR10093">
    <property type="entry name" value="IRON-SULFUR CLUSTER ASSEMBLY ENZYME NIFU HOMOLOG"/>
    <property type="match status" value="1"/>
</dbReference>
<proteinExistence type="predicted"/>
<dbReference type="Proteomes" id="UP000230273">
    <property type="component" value="Unassembled WGS sequence"/>
</dbReference>
<dbReference type="Gene3D" id="3.90.1010.10">
    <property type="match status" value="1"/>
</dbReference>
<dbReference type="Pfam" id="PF01592">
    <property type="entry name" value="NifU_N"/>
    <property type="match status" value="1"/>
</dbReference>
<evidence type="ECO:0000313" key="2">
    <source>
        <dbReference type="EMBL" id="PIP23514.1"/>
    </source>
</evidence>
<dbReference type="AlphaFoldDB" id="A0A2G9YWA1"/>
<protein>
    <submittedName>
        <fullName evidence="2">Iron-sulfur cluster assembly scaffold protein</fullName>
    </submittedName>
</protein>
<comment type="caution">
    <text evidence="2">The sequence shown here is derived from an EMBL/GenBank/DDBJ whole genome shotgun (WGS) entry which is preliminary data.</text>
</comment>
<dbReference type="CDD" id="cd06664">
    <property type="entry name" value="IscU_like"/>
    <property type="match status" value="1"/>
</dbReference>
<evidence type="ECO:0000313" key="3">
    <source>
        <dbReference type="Proteomes" id="UP000230273"/>
    </source>
</evidence>
<dbReference type="GO" id="GO:0051536">
    <property type="term" value="F:iron-sulfur cluster binding"/>
    <property type="evidence" value="ECO:0007669"/>
    <property type="project" value="InterPro"/>
</dbReference>
<accession>A0A2G9YWA1</accession>
<sequence length="129" mass="14568">MRPYYSKKVIQHFLNPKHFGKMKNADGVGKVGNPRCGDEMWLYIKVGRKKDREIIKDIKFHTLGCAAAISTSDMISDMAKGKTFEDALKIGYKNISDELGNLPPVKIHCAQLAQQGLKAAIEDYRKKKQ</sequence>
<dbReference type="GO" id="GO:0016226">
    <property type="term" value="P:iron-sulfur cluster assembly"/>
    <property type="evidence" value="ECO:0007669"/>
    <property type="project" value="InterPro"/>
</dbReference>
<evidence type="ECO:0000259" key="1">
    <source>
        <dbReference type="Pfam" id="PF01592"/>
    </source>
</evidence>
<dbReference type="EMBL" id="PCRP01000046">
    <property type="protein sequence ID" value="PIP23514.1"/>
    <property type="molecule type" value="Genomic_DNA"/>
</dbReference>